<organism evidence="2 3">
    <name type="scientific">Acinetobacter brisouii CIP 110357</name>
    <dbReference type="NCBI Taxonomy" id="1341683"/>
    <lineage>
        <taxon>Bacteria</taxon>
        <taxon>Pseudomonadati</taxon>
        <taxon>Pseudomonadota</taxon>
        <taxon>Gammaproteobacteria</taxon>
        <taxon>Moraxellales</taxon>
        <taxon>Moraxellaceae</taxon>
        <taxon>Acinetobacter</taxon>
    </lineage>
</organism>
<evidence type="ECO:0000313" key="2">
    <source>
        <dbReference type="EMBL" id="ESK51144.1"/>
    </source>
</evidence>
<dbReference type="InterPro" id="IPR055214">
    <property type="entry name" value="PTP-NADK"/>
</dbReference>
<dbReference type="STRING" id="396323.VH98_02700"/>
<evidence type="ECO:0000313" key="3">
    <source>
        <dbReference type="Proteomes" id="UP000018418"/>
    </source>
</evidence>
<feature type="domain" description="DSP-PTPase phosphatase fused to NAD+ Kinase" evidence="1">
    <location>
        <begin position="28"/>
        <end position="141"/>
    </location>
</feature>
<comment type="caution">
    <text evidence="2">The sequence shown here is derived from an EMBL/GenBank/DDBJ whole genome shotgun (WGS) entry which is preliminary data.</text>
</comment>
<accession>V2VTR6</accession>
<sequence>MAFFMNDHRMNSLERALSQTTNFQYIHERLLSSGQPTVEQLKLIKAYGINTVINLALSDASNALEHEDKICLELGLNYIHLPIDWELPDSEQALFVLDTLNFLLKQQSIWIHCSKNYRVSALMYLYRQYYMNVDIEQAQQSMHQIWEPNDTWTGLIHNVALQLQGRKATLELQQALMGTKAFS</sequence>
<reference evidence="2 3" key="1">
    <citation type="submission" date="2013-10" db="EMBL/GenBank/DDBJ databases">
        <title>The Genome Sequence of Acinetobacter brisouii CIP 110357.</title>
        <authorList>
            <consortium name="The Broad Institute Genomics Platform"/>
            <consortium name="The Broad Institute Genome Sequencing Center for Infectious Disease"/>
            <person name="Cerqueira G."/>
            <person name="Feldgarden M."/>
            <person name="Courvalin P."/>
            <person name="Grillot-Courvalin C."/>
            <person name="Clermont D."/>
            <person name="Rocha E."/>
            <person name="Yoon E.-J."/>
            <person name="Nemec A."/>
            <person name="Young S.K."/>
            <person name="Zeng Q."/>
            <person name="Gargeya S."/>
            <person name="Fitzgerald M."/>
            <person name="Abouelleil A."/>
            <person name="Alvarado L."/>
            <person name="Berlin A.M."/>
            <person name="Chapman S.B."/>
            <person name="Gainer-Dewar J."/>
            <person name="Goldberg J."/>
            <person name="Gnerre S."/>
            <person name="Griggs A."/>
            <person name="Gujja S."/>
            <person name="Hansen M."/>
            <person name="Howarth C."/>
            <person name="Imamovic A."/>
            <person name="Ireland A."/>
            <person name="Larimer J."/>
            <person name="McCowan C."/>
            <person name="Murphy C."/>
            <person name="Pearson M."/>
            <person name="Poon T.W."/>
            <person name="Priest M."/>
            <person name="Roberts A."/>
            <person name="Saif S."/>
            <person name="Shea T."/>
            <person name="Sykes S."/>
            <person name="Wortman J."/>
            <person name="Nusbaum C."/>
            <person name="Birren B."/>
        </authorList>
    </citation>
    <scope>NUCLEOTIDE SEQUENCE [LARGE SCALE GENOMIC DNA]</scope>
    <source>
        <strain evidence="2 3">CIP 110357</strain>
    </source>
</reference>
<dbReference type="CDD" id="cd14503">
    <property type="entry name" value="PTP-bact"/>
    <property type="match status" value="1"/>
</dbReference>
<dbReference type="InterPro" id="IPR029021">
    <property type="entry name" value="Prot-tyrosine_phosphatase-like"/>
</dbReference>
<dbReference type="PATRIC" id="fig|1341683.3.peg.1636"/>
<protein>
    <recommendedName>
        <fullName evidence="1">DSP-PTPase phosphatase fused to NAD+ Kinase domain-containing protein</fullName>
    </recommendedName>
</protein>
<dbReference type="EMBL" id="AYEU01000006">
    <property type="protein sequence ID" value="ESK51144.1"/>
    <property type="molecule type" value="Genomic_DNA"/>
</dbReference>
<dbReference type="Proteomes" id="UP000018418">
    <property type="component" value="Unassembled WGS sequence"/>
</dbReference>
<keyword evidence="3" id="KW-1185">Reference proteome</keyword>
<proteinExistence type="predicted"/>
<dbReference type="SUPFAM" id="SSF52799">
    <property type="entry name" value="(Phosphotyrosine protein) phosphatases II"/>
    <property type="match status" value="1"/>
</dbReference>
<dbReference type="HOGENOM" id="CLU_105726_0_0_6"/>
<dbReference type="AlphaFoldDB" id="V2VTR6"/>
<dbReference type="Pfam" id="PF22741">
    <property type="entry name" value="PTP-NADK"/>
    <property type="match status" value="1"/>
</dbReference>
<name>V2VTR6_9GAMM</name>
<evidence type="ECO:0000259" key="1">
    <source>
        <dbReference type="Pfam" id="PF22741"/>
    </source>
</evidence>
<dbReference type="Gene3D" id="3.90.190.10">
    <property type="entry name" value="Protein tyrosine phosphatase superfamily"/>
    <property type="match status" value="1"/>
</dbReference>
<gene>
    <name evidence="2" type="ORF">P255_01650</name>
</gene>